<dbReference type="EMBL" id="GECZ01001474">
    <property type="protein sequence ID" value="JAS68295.1"/>
    <property type="molecule type" value="Transcribed_RNA"/>
</dbReference>
<feature type="compositionally biased region" description="Pro residues" evidence="4">
    <location>
        <begin position="127"/>
        <end position="136"/>
    </location>
</feature>
<dbReference type="InterPro" id="IPR043030">
    <property type="entry name" value="BGBP_N_sf"/>
</dbReference>
<dbReference type="PROSITE" id="PS51762">
    <property type="entry name" value="GH16_2"/>
    <property type="match status" value="1"/>
</dbReference>
<name>A0A1B6H0V7_9HEMI</name>
<evidence type="ECO:0000259" key="6">
    <source>
        <dbReference type="PROSITE" id="PS51762"/>
    </source>
</evidence>
<evidence type="ECO:0000313" key="8">
    <source>
        <dbReference type="EMBL" id="JAS68295.1"/>
    </source>
</evidence>
<dbReference type="GO" id="GO:0030246">
    <property type="term" value="F:carbohydrate binding"/>
    <property type="evidence" value="ECO:0007669"/>
    <property type="project" value="InterPro"/>
</dbReference>
<dbReference type="InterPro" id="IPR050546">
    <property type="entry name" value="Glycosyl_Hydrlase_16"/>
</dbReference>
<evidence type="ECO:0000256" key="3">
    <source>
        <dbReference type="ARBA" id="ARBA00022859"/>
    </source>
</evidence>
<dbReference type="AlphaFoldDB" id="A0A1B6H0V7"/>
<feature type="signal peptide" evidence="5">
    <location>
        <begin position="1"/>
        <end position="23"/>
    </location>
</feature>
<dbReference type="GO" id="GO:0005975">
    <property type="term" value="P:carbohydrate metabolic process"/>
    <property type="evidence" value="ECO:0007669"/>
    <property type="project" value="InterPro"/>
</dbReference>
<keyword evidence="5" id="KW-0732">Signal</keyword>
<dbReference type="Pfam" id="PF15886">
    <property type="entry name" value="CBM39"/>
    <property type="match status" value="1"/>
</dbReference>
<dbReference type="Gene3D" id="2.60.40.2140">
    <property type="entry name" value="Beta-1,3-glucan-recognition protein, N-terminal domain"/>
    <property type="match status" value="1"/>
</dbReference>
<evidence type="ECO:0000256" key="4">
    <source>
        <dbReference type="SAM" id="MobiDB-lite"/>
    </source>
</evidence>
<dbReference type="InterPro" id="IPR013320">
    <property type="entry name" value="ConA-like_dom_sf"/>
</dbReference>
<evidence type="ECO:0000256" key="1">
    <source>
        <dbReference type="ARBA" id="ARBA00008781"/>
    </source>
</evidence>
<dbReference type="PROSITE" id="PS51969">
    <property type="entry name" value="CBM39"/>
    <property type="match status" value="1"/>
</dbReference>
<dbReference type="InterPro" id="IPR031756">
    <property type="entry name" value="BGBP_N"/>
</dbReference>
<dbReference type="Gene3D" id="2.60.120.200">
    <property type="match status" value="1"/>
</dbReference>
<comment type="similarity">
    <text evidence="1">Belongs to the insect beta-1,3-glucan binding protein family.</text>
</comment>
<organism evidence="8">
    <name type="scientific">Cuerna arida</name>
    <dbReference type="NCBI Taxonomy" id="1464854"/>
    <lineage>
        <taxon>Eukaryota</taxon>
        <taxon>Metazoa</taxon>
        <taxon>Ecdysozoa</taxon>
        <taxon>Arthropoda</taxon>
        <taxon>Hexapoda</taxon>
        <taxon>Insecta</taxon>
        <taxon>Pterygota</taxon>
        <taxon>Neoptera</taxon>
        <taxon>Paraneoptera</taxon>
        <taxon>Hemiptera</taxon>
        <taxon>Auchenorrhyncha</taxon>
        <taxon>Membracoidea</taxon>
        <taxon>Cicadellidae</taxon>
        <taxon>Cicadellinae</taxon>
        <taxon>Proconiini</taxon>
        <taxon>Cuerna</taxon>
    </lineage>
</organism>
<gene>
    <name evidence="8" type="ORF">g.16726</name>
</gene>
<dbReference type="InterPro" id="IPR000757">
    <property type="entry name" value="Beta-glucanase-like"/>
</dbReference>
<feature type="domain" description="GH16" evidence="6">
    <location>
        <begin position="124"/>
        <end position="450"/>
    </location>
</feature>
<keyword evidence="2" id="KW-0399">Innate immunity</keyword>
<dbReference type="GO" id="GO:0004553">
    <property type="term" value="F:hydrolase activity, hydrolyzing O-glycosyl compounds"/>
    <property type="evidence" value="ECO:0007669"/>
    <property type="project" value="InterPro"/>
</dbReference>
<dbReference type="GO" id="GO:0045087">
    <property type="term" value="P:innate immune response"/>
    <property type="evidence" value="ECO:0007669"/>
    <property type="project" value="UniProtKB-KW"/>
</dbReference>
<reference evidence="8" key="1">
    <citation type="submission" date="2015-11" db="EMBL/GenBank/DDBJ databases">
        <title>De novo transcriptome assembly of four potential Pierce s Disease insect vectors from Arizona vineyards.</title>
        <authorList>
            <person name="Tassone E.E."/>
        </authorList>
    </citation>
    <scope>NUCLEOTIDE SEQUENCE</scope>
</reference>
<protein>
    <submittedName>
        <fullName evidence="8">Uncharacterized protein</fullName>
    </submittedName>
</protein>
<evidence type="ECO:0000259" key="7">
    <source>
        <dbReference type="PROSITE" id="PS51969"/>
    </source>
</evidence>
<feature type="chain" id="PRO_5008583978" evidence="5">
    <location>
        <begin position="24"/>
        <end position="450"/>
    </location>
</feature>
<dbReference type="PANTHER" id="PTHR10963">
    <property type="entry name" value="GLYCOSYL HYDROLASE-RELATED"/>
    <property type="match status" value="1"/>
</dbReference>
<dbReference type="SUPFAM" id="SSF49899">
    <property type="entry name" value="Concanavalin A-like lectins/glucanases"/>
    <property type="match status" value="1"/>
</dbReference>
<feature type="compositionally biased region" description="Polar residues" evidence="4">
    <location>
        <begin position="142"/>
        <end position="155"/>
    </location>
</feature>
<feature type="domain" description="CBM39" evidence="7">
    <location>
        <begin position="26"/>
        <end position="127"/>
    </location>
</feature>
<dbReference type="Pfam" id="PF00722">
    <property type="entry name" value="Glyco_hydro_16"/>
    <property type="match status" value="1"/>
</dbReference>
<evidence type="ECO:0000256" key="5">
    <source>
        <dbReference type="SAM" id="SignalP"/>
    </source>
</evidence>
<keyword evidence="3" id="KW-0391">Immunity</keyword>
<proteinExistence type="inferred from homology"/>
<dbReference type="PANTHER" id="PTHR10963:SF60">
    <property type="entry name" value="GRAM-NEGATIVE BACTERIA-BINDING PROTEIN 1-RELATED"/>
    <property type="match status" value="1"/>
</dbReference>
<evidence type="ECO:0000256" key="2">
    <source>
        <dbReference type="ARBA" id="ARBA00022588"/>
    </source>
</evidence>
<accession>A0A1B6H0V7</accession>
<sequence length="450" mass="51067">MSRAPGVAVVIVAFCLLLSDVKCQKYEVPDATVEILNPRGIKISIPDFVEHISLVAFHVNINEEFQTLAHGHYAQDVVKKKDGRWTYHIPLIKPKQGDVIYYWIYAIIEGLGYHGLDRSYTVTEGSPQPPPPPPIPDRTTEPNDTCRSSSSTKNRQGGLCQGQIMLHKTFDNLDGWSYDVFIGGNRLEDEFTVFTKDSKVSWVDNGKLFIQPLMMEERYNEAFVSIGTLNVEGCTSPLPEECSRQAASFLILPPVMSARIKSKNSFSFRYGTVEIRAKLPRGDWIVPELWLEPANSNLGSNWGRMVLGMSRGNTDIASRENNRLLEAGVLMNSSSQYSQLTRDVRWGQDFHTYKLVWSHDRLEFSVDEQPITTLTSNSGLKSSFFTEEFYITLGVHVAGGTDFPDSMRNKPWKNTHPKRFVNFWMAKQTWRPTWDRDSALQIESVKVTAL</sequence>
<feature type="region of interest" description="Disordered" evidence="4">
    <location>
        <begin position="122"/>
        <end position="157"/>
    </location>
</feature>